<dbReference type="AlphaFoldDB" id="A0A1G5FFD5"/>
<dbReference type="EMBL" id="FMVM01000004">
    <property type="protein sequence ID" value="SCY38002.1"/>
    <property type="molecule type" value="Genomic_DNA"/>
</dbReference>
<proteinExistence type="predicted"/>
<gene>
    <name evidence="2" type="ORF">SAMN05720606_104194</name>
</gene>
<dbReference type="InterPro" id="IPR032250">
    <property type="entry name" value="DUF4825"/>
</dbReference>
<evidence type="ECO:0000313" key="2">
    <source>
        <dbReference type="EMBL" id="SCY38002.1"/>
    </source>
</evidence>
<dbReference type="Proteomes" id="UP000198538">
    <property type="component" value="Unassembled WGS sequence"/>
</dbReference>
<dbReference type="Pfam" id="PF16107">
    <property type="entry name" value="DUF4825"/>
    <property type="match status" value="1"/>
</dbReference>
<feature type="domain" description="DUF4825" evidence="1">
    <location>
        <begin position="52"/>
        <end position="135"/>
    </location>
</feature>
<keyword evidence="3" id="KW-1185">Reference proteome</keyword>
<dbReference type="STRING" id="582692.SAMN05720606_104194"/>
<protein>
    <recommendedName>
        <fullName evidence="1">DUF4825 domain-containing protein</fullName>
    </recommendedName>
</protein>
<dbReference type="RefSeq" id="WP_090917702.1">
    <property type="nucleotide sequence ID" value="NZ_FMVM01000004.1"/>
</dbReference>
<evidence type="ECO:0000259" key="1">
    <source>
        <dbReference type="Pfam" id="PF16107"/>
    </source>
</evidence>
<reference evidence="3" key="1">
    <citation type="submission" date="2016-10" db="EMBL/GenBank/DDBJ databases">
        <authorList>
            <person name="Varghese N."/>
            <person name="Submissions S."/>
        </authorList>
    </citation>
    <scope>NUCLEOTIDE SEQUENCE [LARGE SCALE GENOMIC DNA]</scope>
    <source>
        <strain evidence="3">BL9</strain>
    </source>
</reference>
<name>A0A1G5FFD5_9BACL</name>
<evidence type="ECO:0000313" key="3">
    <source>
        <dbReference type="Proteomes" id="UP000198538"/>
    </source>
</evidence>
<sequence>MNGKNRWIVSLFIIGLLGLVVVEGFINPKIAADQSRYEAEQNSSLTHDFTALAKYQNAYMGNFSNLSHLNQNLPLHEQLDGYQLFPETLTAQINYSLNTDEMDAVQLDRILVYNALANFVLIDNLEQVVYQFKDTRVVFDRKLAQQWAGTELKALQKPERWDSIVREKLVQPADVRALFSQIVDNS</sequence>
<accession>A0A1G5FFD5</accession>
<organism evidence="2 3">
    <name type="scientific">Paenibacillus polysaccharolyticus</name>
    <dbReference type="NCBI Taxonomy" id="582692"/>
    <lineage>
        <taxon>Bacteria</taxon>
        <taxon>Bacillati</taxon>
        <taxon>Bacillota</taxon>
        <taxon>Bacilli</taxon>
        <taxon>Bacillales</taxon>
        <taxon>Paenibacillaceae</taxon>
        <taxon>Paenibacillus</taxon>
    </lineage>
</organism>